<evidence type="ECO:0000256" key="1">
    <source>
        <dbReference type="ARBA" id="ARBA00023303"/>
    </source>
</evidence>
<dbReference type="InterPro" id="IPR018490">
    <property type="entry name" value="cNMP-bd_dom_sf"/>
</dbReference>
<keyword evidence="2" id="KW-0812">Transmembrane</keyword>
<dbReference type="InterPro" id="IPR051413">
    <property type="entry name" value="K/Na_HCN_channel"/>
</dbReference>
<dbReference type="PANTHER" id="PTHR45689:SF5">
    <property type="entry name" value="I[[H]] CHANNEL, ISOFORM E"/>
    <property type="match status" value="1"/>
</dbReference>
<dbReference type="InterPro" id="IPR014710">
    <property type="entry name" value="RmlC-like_jellyroll"/>
</dbReference>
<dbReference type="SUPFAM" id="SSF51206">
    <property type="entry name" value="cAMP-binding domain-like"/>
    <property type="match status" value="1"/>
</dbReference>
<name>Q231J0_TETTS</name>
<feature type="transmembrane region" description="Helical" evidence="2">
    <location>
        <begin position="82"/>
        <end position="109"/>
    </location>
</feature>
<keyword evidence="5" id="KW-1185">Reference proteome</keyword>
<dbReference type="KEGG" id="tet:TTHERM_00429690"/>
<evidence type="ECO:0000256" key="2">
    <source>
        <dbReference type="SAM" id="Phobius"/>
    </source>
</evidence>
<dbReference type="Gene3D" id="1.10.287.70">
    <property type="match status" value="1"/>
</dbReference>
<protein>
    <submittedName>
        <fullName evidence="4">Cyclic nucleotide-binding domain protein</fullName>
    </submittedName>
</protein>
<dbReference type="RefSeq" id="XP_001011294.2">
    <property type="nucleotide sequence ID" value="XM_001011294.2"/>
</dbReference>
<dbReference type="SUPFAM" id="SSF81324">
    <property type="entry name" value="Voltage-gated potassium channels"/>
    <property type="match status" value="1"/>
</dbReference>
<dbReference type="GO" id="GO:0005249">
    <property type="term" value="F:voltage-gated potassium channel activity"/>
    <property type="evidence" value="ECO:0007669"/>
    <property type="project" value="InterPro"/>
</dbReference>
<dbReference type="GO" id="GO:0035725">
    <property type="term" value="P:sodium ion transmembrane transport"/>
    <property type="evidence" value="ECO:0007669"/>
    <property type="project" value="TreeGrafter"/>
</dbReference>
<dbReference type="GeneID" id="7842632"/>
<dbReference type="InterPro" id="IPR003938">
    <property type="entry name" value="K_chnl_volt-dep_EAG/ELK/ERG"/>
</dbReference>
<keyword evidence="2" id="KW-1133">Transmembrane helix</keyword>
<dbReference type="Pfam" id="PF07885">
    <property type="entry name" value="Ion_trans_2"/>
    <property type="match status" value="1"/>
</dbReference>
<evidence type="ECO:0000259" key="3">
    <source>
        <dbReference type="PROSITE" id="PS50042"/>
    </source>
</evidence>
<reference evidence="5" key="1">
    <citation type="journal article" date="2006" name="PLoS Biol.">
        <title>Macronuclear genome sequence of the ciliate Tetrahymena thermophila, a model eukaryote.</title>
        <authorList>
            <person name="Eisen J.A."/>
            <person name="Coyne R.S."/>
            <person name="Wu M."/>
            <person name="Wu D."/>
            <person name="Thiagarajan M."/>
            <person name="Wortman J.R."/>
            <person name="Badger J.H."/>
            <person name="Ren Q."/>
            <person name="Amedeo P."/>
            <person name="Jones K.M."/>
            <person name="Tallon L.J."/>
            <person name="Delcher A.L."/>
            <person name="Salzberg S.L."/>
            <person name="Silva J.C."/>
            <person name="Haas B.J."/>
            <person name="Majoros W.H."/>
            <person name="Farzad M."/>
            <person name="Carlton J.M."/>
            <person name="Smith R.K. Jr."/>
            <person name="Garg J."/>
            <person name="Pearlman R.E."/>
            <person name="Karrer K.M."/>
            <person name="Sun L."/>
            <person name="Manning G."/>
            <person name="Elde N.C."/>
            <person name="Turkewitz A.P."/>
            <person name="Asai D.J."/>
            <person name="Wilkes D.E."/>
            <person name="Wang Y."/>
            <person name="Cai H."/>
            <person name="Collins K."/>
            <person name="Stewart B.A."/>
            <person name="Lee S.R."/>
            <person name="Wilamowska K."/>
            <person name="Weinberg Z."/>
            <person name="Ruzzo W.L."/>
            <person name="Wloga D."/>
            <person name="Gaertig J."/>
            <person name="Frankel J."/>
            <person name="Tsao C.-C."/>
            <person name="Gorovsky M.A."/>
            <person name="Keeling P.J."/>
            <person name="Waller R.F."/>
            <person name="Patron N.J."/>
            <person name="Cherry J.M."/>
            <person name="Stover N.A."/>
            <person name="Krieger C.J."/>
            <person name="del Toro C."/>
            <person name="Ryder H.F."/>
            <person name="Williamson S.C."/>
            <person name="Barbeau R.A."/>
            <person name="Hamilton E.P."/>
            <person name="Orias E."/>
        </authorList>
    </citation>
    <scope>NUCLEOTIDE SEQUENCE [LARGE SCALE GENOMIC DNA]</scope>
    <source>
        <strain evidence="5">SB210</strain>
    </source>
</reference>
<dbReference type="PROSITE" id="PS50042">
    <property type="entry name" value="CNMP_BINDING_3"/>
    <property type="match status" value="1"/>
</dbReference>
<dbReference type="PRINTS" id="PR01463">
    <property type="entry name" value="EAGCHANLFMLY"/>
</dbReference>
<dbReference type="InParanoid" id="Q231J0"/>
<dbReference type="HOGENOM" id="CLU_246985_0_0_1"/>
<dbReference type="AlphaFoldDB" id="Q231J0"/>
<dbReference type="eggNOG" id="KOG0498">
    <property type="taxonomic scope" value="Eukaryota"/>
</dbReference>
<dbReference type="GO" id="GO:0003254">
    <property type="term" value="P:regulation of membrane depolarization"/>
    <property type="evidence" value="ECO:0007669"/>
    <property type="project" value="TreeGrafter"/>
</dbReference>
<dbReference type="Gene3D" id="1.10.287.630">
    <property type="entry name" value="Helix hairpin bin"/>
    <property type="match status" value="1"/>
</dbReference>
<keyword evidence="1" id="KW-0407">Ion channel</keyword>
<dbReference type="EMBL" id="GG662532">
    <property type="protein sequence ID" value="EAR91049.2"/>
    <property type="molecule type" value="Genomic_DNA"/>
</dbReference>
<dbReference type="PANTHER" id="PTHR45689">
    <property type="entry name" value="I[[H]] CHANNEL, ISOFORM E"/>
    <property type="match status" value="1"/>
</dbReference>
<evidence type="ECO:0000313" key="5">
    <source>
        <dbReference type="Proteomes" id="UP000009168"/>
    </source>
</evidence>
<evidence type="ECO:0000313" key="4">
    <source>
        <dbReference type="EMBL" id="EAR91049.2"/>
    </source>
</evidence>
<dbReference type="GO" id="GO:0098855">
    <property type="term" value="C:HCN channel complex"/>
    <property type="evidence" value="ECO:0007669"/>
    <property type="project" value="TreeGrafter"/>
</dbReference>
<dbReference type="Proteomes" id="UP000009168">
    <property type="component" value="Unassembled WGS sequence"/>
</dbReference>
<gene>
    <name evidence="4" type="ORF">TTHERM_00429690</name>
</gene>
<dbReference type="CDD" id="cd00038">
    <property type="entry name" value="CAP_ED"/>
    <property type="match status" value="1"/>
</dbReference>
<accession>Q231J0</accession>
<sequence length="718" mass="84897">MILNMNTAYYKRGIQMKKRGKIFQRYVKNEAIFDIIIWVIIQLSYVFDINQLQYVIVLKIFRTMNKIEELFLKYDRQVKYDIILHILLLLLIIITFTHTQASVFVNLALTSSPDEENWINQTQTVSSNLDIYITSIYWSNITMTTIGYGDIYPRNNKEKIFLAIITILSCCIFGYTMNSIGQILADTSKESRQFKIKMNLLVKQMSKRNLDQILQKRVRNYYEYLHDKKNIFDEEAEKLIDDLPQSIRQEVIYDINMKLLSSHKVFSLQFSKQFQQDLSLCMKILKYGPEINIISQNDKVIQQLYFVLEGNLDINMKLEQKSVSVSILKKGDMFGQIEFFSQKSSQFTVKTLNVVTIAYIEYQDFTNALKNNPQDQEKYYLIKDKINQYSDISALDFQCYGCKRFGHQLFECKSTKYDYKKNRIIQDYMNVSSNSTMERNQQFKRTRQKMKHQQKFTLFDIACQQQEFCSNNEDIICKYYLTYKLFQQENYYGFQDQTFQEIVGDLENIQQQCAPNTFYEVYTGSLQIIEEESKDIHHKKARTTPPKTALKKNFIFLPPPEPKKVSYNVLIQDKNENTIANDEADTSIIGGENVQKQQISKKKIESPKVSFSAFQQLEFYNDLNERLNSTNIKLNQAGVIDKKEDSQLKQLNFANNFMLLGEFDKSKIFKVYFPFNNVDLVLQKYKKCQIKKKGQNNKNNIKYKKHHEKFKFKTNIIN</sequence>
<dbReference type="Gene3D" id="2.60.120.10">
    <property type="entry name" value="Jelly Rolls"/>
    <property type="match status" value="1"/>
</dbReference>
<feature type="transmembrane region" description="Helical" evidence="2">
    <location>
        <begin position="129"/>
        <end position="148"/>
    </location>
</feature>
<dbReference type="OrthoDB" id="433309at2759"/>
<feature type="domain" description="Cyclic nucleotide-binding" evidence="3">
    <location>
        <begin position="266"/>
        <end position="380"/>
    </location>
</feature>
<dbReference type="SMART" id="SM00100">
    <property type="entry name" value="cNMP"/>
    <property type="match status" value="1"/>
</dbReference>
<keyword evidence="1" id="KW-0406">Ion transport</keyword>
<proteinExistence type="predicted"/>
<dbReference type="InterPro" id="IPR000595">
    <property type="entry name" value="cNMP-bd_dom"/>
</dbReference>
<organism evidence="4 5">
    <name type="scientific">Tetrahymena thermophila (strain SB210)</name>
    <dbReference type="NCBI Taxonomy" id="312017"/>
    <lineage>
        <taxon>Eukaryota</taxon>
        <taxon>Sar</taxon>
        <taxon>Alveolata</taxon>
        <taxon>Ciliophora</taxon>
        <taxon>Intramacronucleata</taxon>
        <taxon>Oligohymenophorea</taxon>
        <taxon>Hymenostomatida</taxon>
        <taxon>Tetrahymenina</taxon>
        <taxon>Tetrahymenidae</taxon>
        <taxon>Tetrahymena</taxon>
    </lineage>
</organism>
<dbReference type="InterPro" id="IPR013099">
    <property type="entry name" value="K_chnl_dom"/>
</dbReference>
<keyword evidence="1" id="KW-0813">Transport</keyword>
<dbReference type="Pfam" id="PF00027">
    <property type="entry name" value="cNMP_binding"/>
    <property type="match status" value="1"/>
</dbReference>
<keyword evidence="2" id="KW-0472">Membrane</keyword>
<feature type="transmembrane region" description="Helical" evidence="2">
    <location>
        <begin position="160"/>
        <end position="177"/>
    </location>
</feature>
<feature type="transmembrane region" description="Helical" evidence="2">
    <location>
        <begin position="35"/>
        <end position="61"/>
    </location>
</feature>